<accession>A0A4Q1BPR9</accession>
<keyword evidence="3" id="KW-1185">Reference proteome</keyword>
<dbReference type="VEuPathDB" id="FungiDB:TREMEDRAFT_66012"/>
<evidence type="ECO:0000256" key="1">
    <source>
        <dbReference type="SAM" id="SignalP"/>
    </source>
</evidence>
<evidence type="ECO:0000313" key="2">
    <source>
        <dbReference type="EMBL" id="RXK39898.1"/>
    </source>
</evidence>
<dbReference type="AlphaFoldDB" id="A0A4Q1BPR9"/>
<name>A0A4Q1BPR9_TREME</name>
<evidence type="ECO:0000313" key="3">
    <source>
        <dbReference type="Proteomes" id="UP000289152"/>
    </source>
</evidence>
<reference evidence="2 3" key="1">
    <citation type="submission" date="2016-06" db="EMBL/GenBank/DDBJ databases">
        <title>Evolution of pathogenesis and genome organization in the Tremellales.</title>
        <authorList>
            <person name="Cuomo C."/>
            <person name="Litvintseva A."/>
            <person name="Heitman J."/>
            <person name="Chen Y."/>
            <person name="Sun S."/>
            <person name="Springer D."/>
            <person name="Dromer F."/>
            <person name="Young S."/>
            <person name="Zeng Q."/>
            <person name="Chapman S."/>
            <person name="Gujja S."/>
            <person name="Saif S."/>
            <person name="Birren B."/>
        </authorList>
    </citation>
    <scope>NUCLEOTIDE SEQUENCE [LARGE SCALE GENOMIC DNA]</scope>
    <source>
        <strain evidence="2 3">ATCC 28783</strain>
    </source>
</reference>
<dbReference type="EMBL" id="SDIL01000025">
    <property type="protein sequence ID" value="RXK39898.1"/>
    <property type="molecule type" value="Genomic_DNA"/>
</dbReference>
<evidence type="ECO:0008006" key="4">
    <source>
        <dbReference type="Google" id="ProtNLM"/>
    </source>
</evidence>
<feature type="signal peptide" evidence="1">
    <location>
        <begin position="1"/>
        <end position="19"/>
    </location>
</feature>
<keyword evidence="1" id="KW-0732">Signal</keyword>
<organism evidence="2 3">
    <name type="scientific">Tremella mesenterica</name>
    <name type="common">Jelly fungus</name>
    <dbReference type="NCBI Taxonomy" id="5217"/>
    <lineage>
        <taxon>Eukaryota</taxon>
        <taxon>Fungi</taxon>
        <taxon>Dikarya</taxon>
        <taxon>Basidiomycota</taxon>
        <taxon>Agaricomycotina</taxon>
        <taxon>Tremellomycetes</taxon>
        <taxon>Tremellales</taxon>
        <taxon>Tremellaceae</taxon>
        <taxon>Tremella</taxon>
    </lineage>
</organism>
<dbReference type="InterPro" id="IPR035992">
    <property type="entry name" value="Ricin_B-like_lectins"/>
</dbReference>
<dbReference type="InParanoid" id="A0A4Q1BPR9"/>
<dbReference type="Gene3D" id="2.80.10.50">
    <property type="match status" value="1"/>
</dbReference>
<dbReference type="CDD" id="cd00161">
    <property type="entry name" value="beta-trefoil_Ricin-like"/>
    <property type="match status" value="1"/>
</dbReference>
<sequence>MVPLTVLICLVTGLVSTSAHPALPSLNKRDGVALYFSPMTNSNLCMIWDNSKSDASGPASDPTLGFEKCAVNNGQQWNFNPLVDQSAEFDTVQDETCCLALYNETSVQGDCGDPNDRTIPQPHYSFQWKWTRDSRIQSTNTSTKSWAFGVTPTFSSLATGKAKYNKFSDTDKGFRIHGLGREDLCLFASALSGDLVQESAMVLAPCVASDSPMAKYHLFNVSLPTNHPTLTYMGSLTFAMKDKSNQQYCVDMGPGPVMGTQLLTWKCLGGPSQTFLLEDNSLKMPGTNWCAQVIGSGQLPGDEKDFNPMYNVVMNQCDPSNDAQVSFFQLIRMRIRALHLISFGIEIGD</sequence>
<comment type="caution">
    <text evidence="2">The sequence shown here is derived from an EMBL/GenBank/DDBJ whole genome shotgun (WGS) entry which is preliminary data.</text>
</comment>
<gene>
    <name evidence="2" type="ORF">M231_02832</name>
</gene>
<proteinExistence type="predicted"/>
<dbReference type="Proteomes" id="UP000289152">
    <property type="component" value="Unassembled WGS sequence"/>
</dbReference>
<protein>
    <recommendedName>
        <fullName evidence="4">Ricin B lectin domain-containing protein</fullName>
    </recommendedName>
</protein>
<feature type="chain" id="PRO_5020179236" description="Ricin B lectin domain-containing protein" evidence="1">
    <location>
        <begin position="20"/>
        <end position="349"/>
    </location>
</feature>
<dbReference type="SUPFAM" id="SSF50370">
    <property type="entry name" value="Ricin B-like lectins"/>
    <property type="match status" value="1"/>
</dbReference>